<organism evidence="2 3">
    <name type="scientific">Paracidobacterium acidisoli</name>
    <dbReference type="NCBI Taxonomy" id="2303751"/>
    <lineage>
        <taxon>Bacteria</taxon>
        <taxon>Pseudomonadati</taxon>
        <taxon>Acidobacteriota</taxon>
        <taxon>Terriglobia</taxon>
        <taxon>Terriglobales</taxon>
        <taxon>Acidobacteriaceae</taxon>
        <taxon>Paracidobacterium</taxon>
    </lineage>
</organism>
<dbReference type="InterPro" id="IPR016181">
    <property type="entry name" value="Acyl_CoA_acyltransferase"/>
</dbReference>
<dbReference type="Gene3D" id="3.40.630.30">
    <property type="match status" value="1"/>
</dbReference>
<reference evidence="2 3" key="1">
    <citation type="submission" date="2018-08" db="EMBL/GenBank/DDBJ databases">
        <title>Acidipila sp. 4G-K13, an acidobacterium isolated from forest soil.</title>
        <authorList>
            <person name="Gao Z.-H."/>
            <person name="Qiu L.-H."/>
        </authorList>
    </citation>
    <scope>NUCLEOTIDE SEQUENCE [LARGE SCALE GENOMIC DNA]</scope>
    <source>
        <strain evidence="2 3">4G-K13</strain>
    </source>
</reference>
<dbReference type="SUPFAM" id="SSF55729">
    <property type="entry name" value="Acyl-CoA N-acyltransferases (Nat)"/>
    <property type="match status" value="1"/>
</dbReference>
<name>A0A372IU98_9BACT</name>
<evidence type="ECO:0000259" key="1">
    <source>
        <dbReference type="PROSITE" id="PS51186"/>
    </source>
</evidence>
<dbReference type="PANTHER" id="PTHR43610:SF1">
    <property type="entry name" value="N-ACETYLTRANSFERASE DOMAIN-CONTAINING PROTEIN"/>
    <property type="match status" value="1"/>
</dbReference>
<dbReference type="GO" id="GO:0016747">
    <property type="term" value="F:acyltransferase activity, transferring groups other than amino-acyl groups"/>
    <property type="evidence" value="ECO:0007669"/>
    <property type="project" value="InterPro"/>
</dbReference>
<protein>
    <submittedName>
        <fullName evidence="2">N-acetyltransferase</fullName>
    </submittedName>
</protein>
<evidence type="ECO:0000313" key="2">
    <source>
        <dbReference type="EMBL" id="RFU18488.1"/>
    </source>
</evidence>
<dbReference type="AlphaFoldDB" id="A0A372IU98"/>
<dbReference type="InterPro" id="IPR000182">
    <property type="entry name" value="GNAT_dom"/>
</dbReference>
<dbReference type="PROSITE" id="PS51186">
    <property type="entry name" value="GNAT"/>
    <property type="match status" value="1"/>
</dbReference>
<comment type="caution">
    <text evidence="2">The sequence shown here is derived from an EMBL/GenBank/DDBJ whole genome shotgun (WGS) entry which is preliminary data.</text>
</comment>
<dbReference type="Pfam" id="PF13302">
    <property type="entry name" value="Acetyltransf_3"/>
    <property type="match status" value="1"/>
</dbReference>
<dbReference type="Proteomes" id="UP000264702">
    <property type="component" value="Unassembled WGS sequence"/>
</dbReference>
<dbReference type="PANTHER" id="PTHR43610">
    <property type="entry name" value="BLL6696 PROTEIN"/>
    <property type="match status" value="1"/>
</dbReference>
<keyword evidence="2" id="KW-0808">Transferase</keyword>
<evidence type="ECO:0000313" key="3">
    <source>
        <dbReference type="Proteomes" id="UP000264702"/>
    </source>
</evidence>
<proteinExistence type="predicted"/>
<feature type="domain" description="N-acetyltransferase" evidence="1">
    <location>
        <begin position="96"/>
        <end position="258"/>
    </location>
</feature>
<sequence>MATAHTSEARMRNLICKVYSSAPKRCSETAWRILPCAPGIPALSTERSRTGPRSENPRTRWIAGPIHYTPRFITLSEMPDRPLMSVAPVTLEGSLVRLEPLRIEHLPALAAIAFHPEIWRWMPLHVETEDDLRRWIEKALADANAGRAMPWITWSKRHNRYVGSTRFMDIDRANRILELGSTWIDPEVQRTGINAEAKYLQMTYAFEVMGAMRVGLKTHHLNLQSQNAMRAMGATYEGTLRNSVIQPDGSIRHSVWFSVISEEWPQVKAAMEGRLARHA</sequence>
<dbReference type="EMBL" id="QVQT01000001">
    <property type="protein sequence ID" value="RFU18488.1"/>
    <property type="molecule type" value="Genomic_DNA"/>
</dbReference>
<keyword evidence="3" id="KW-1185">Reference proteome</keyword>
<gene>
    <name evidence="2" type="ORF">D0Y96_02735</name>
</gene>
<accession>A0A372IU98</accession>